<name>A0ABS7Y5U4_9BURK</name>
<sequence length="151" mass="16807">MLSRYKLNHMAAGLLDKFIGRNNGYECHWALGVLYCEARQAGNRVELDLLAGSAFPALPASTSMAHTWQRYLQLALGRHGETVGGLTEASIAVAFGLPPVPKRPGYIEYGDPFQCTLRLVAANGRCAERRRMQHCHPADEFWNPFYGPYVP</sequence>
<organism evidence="1 2">
    <name type="scientific">Massilia hydrophila</name>
    <dbReference type="NCBI Taxonomy" id="3044279"/>
    <lineage>
        <taxon>Bacteria</taxon>
        <taxon>Pseudomonadati</taxon>
        <taxon>Pseudomonadota</taxon>
        <taxon>Betaproteobacteria</taxon>
        <taxon>Burkholderiales</taxon>
        <taxon>Oxalobacteraceae</taxon>
        <taxon>Telluria group</taxon>
        <taxon>Massilia</taxon>
    </lineage>
</organism>
<comment type="caution">
    <text evidence="1">The sequence shown here is derived from an EMBL/GenBank/DDBJ whole genome shotgun (WGS) entry which is preliminary data.</text>
</comment>
<dbReference type="RefSeq" id="WP_225237427.1">
    <property type="nucleotide sequence ID" value="NZ_JAHYBX010000001.1"/>
</dbReference>
<keyword evidence="2" id="KW-1185">Reference proteome</keyword>
<evidence type="ECO:0000313" key="2">
    <source>
        <dbReference type="Proteomes" id="UP001198602"/>
    </source>
</evidence>
<reference evidence="1 2" key="1">
    <citation type="submission" date="2021-07" db="EMBL/GenBank/DDBJ databases">
        <title>Characterization of Violacein-producing bacteria and related species.</title>
        <authorList>
            <person name="Wilson H.S."/>
            <person name="De Leon M.E."/>
        </authorList>
    </citation>
    <scope>NUCLEOTIDE SEQUENCE [LARGE SCALE GENOMIC DNA]</scope>
    <source>
        <strain evidence="1 2">HSC-2F05</strain>
    </source>
</reference>
<proteinExistence type="predicted"/>
<evidence type="ECO:0000313" key="1">
    <source>
        <dbReference type="EMBL" id="MCA1855029.1"/>
    </source>
</evidence>
<dbReference type="EMBL" id="JAHYBX010000001">
    <property type="protein sequence ID" value="MCA1855029.1"/>
    <property type="molecule type" value="Genomic_DNA"/>
</dbReference>
<protein>
    <submittedName>
        <fullName evidence="1">Uncharacterized protein</fullName>
    </submittedName>
</protein>
<dbReference type="Proteomes" id="UP001198602">
    <property type="component" value="Unassembled WGS sequence"/>
</dbReference>
<gene>
    <name evidence="1" type="ORF">LE190_03670</name>
</gene>
<accession>A0ABS7Y5U4</accession>